<dbReference type="PANTHER" id="PTHR22926:SF3">
    <property type="entry name" value="UNDECAPRENYL-PHOSPHATE ALPHA-N-ACETYLGLUCOSAMINYL 1-PHOSPHATE TRANSFERASE"/>
    <property type="match status" value="1"/>
</dbReference>
<dbReference type="GO" id="GO:0005886">
    <property type="term" value="C:plasma membrane"/>
    <property type="evidence" value="ECO:0007669"/>
    <property type="project" value="UniProtKB-SubCell"/>
</dbReference>
<gene>
    <name evidence="9" type="primary">tagO_1</name>
    <name evidence="9" type="ORF">FLB_17010</name>
</gene>
<dbReference type="GO" id="GO:0046872">
    <property type="term" value="F:metal ion binding"/>
    <property type="evidence" value="ECO:0007669"/>
    <property type="project" value="UniProtKB-KW"/>
</dbReference>
<dbReference type="EMBL" id="JMTM01000046">
    <property type="protein sequence ID" value="OAZ04011.1"/>
    <property type="molecule type" value="Genomic_DNA"/>
</dbReference>
<feature type="transmembrane region" description="Helical" evidence="8">
    <location>
        <begin position="186"/>
        <end position="203"/>
    </location>
</feature>
<feature type="transmembrane region" description="Helical" evidence="8">
    <location>
        <begin position="46"/>
        <end position="67"/>
    </location>
</feature>
<evidence type="ECO:0000313" key="10">
    <source>
        <dbReference type="Proteomes" id="UP000093807"/>
    </source>
</evidence>
<dbReference type="PATRIC" id="fig|29536.5.peg.1785"/>
<evidence type="ECO:0000256" key="1">
    <source>
        <dbReference type="ARBA" id="ARBA00004651"/>
    </source>
</evidence>
<dbReference type="CDD" id="cd06853">
    <property type="entry name" value="GT_WecA_like"/>
    <property type="match status" value="1"/>
</dbReference>
<feature type="binding site" evidence="7">
    <location>
        <position position="154"/>
    </location>
    <ligand>
        <name>Mg(2+)</name>
        <dbReference type="ChEBI" id="CHEBI:18420"/>
    </ligand>
</feature>
<feature type="transmembrane region" description="Helical" evidence="8">
    <location>
        <begin position="215"/>
        <end position="232"/>
    </location>
</feature>
<keyword evidence="3 9" id="KW-0808">Transferase</keyword>
<feature type="transmembrane region" description="Helical" evidence="8">
    <location>
        <begin position="6"/>
        <end position="25"/>
    </location>
</feature>
<feature type="transmembrane region" description="Helical" evidence="8">
    <location>
        <begin position="136"/>
        <end position="155"/>
    </location>
</feature>
<name>A0A199XRY0_9FLAO</name>
<organism evidence="9 10">
    <name type="scientific">Flavobacterium succinicans</name>
    <dbReference type="NCBI Taxonomy" id="29536"/>
    <lineage>
        <taxon>Bacteria</taxon>
        <taxon>Pseudomonadati</taxon>
        <taxon>Bacteroidota</taxon>
        <taxon>Flavobacteriia</taxon>
        <taxon>Flavobacteriales</taxon>
        <taxon>Flavobacteriaceae</taxon>
        <taxon>Flavobacterium</taxon>
    </lineage>
</organism>
<dbReference type="OrthoDB" id="9783652at2"/>
<dbReference type="InterPro" id="IPR000715">
    <property type="entry name" value="Glycosyl_transferase_4"/>
</dbReference>
<protein>
    <submittedName>
        <fullName evidence="9">Putative undecaprenyl-phosphate N-acetylglucosaminyl 1-phosphate transferase</fullName>
        <ecNumber evidence="9">2.7.8.33</ecNumber>
    </submittedName>
</protein>
<evidence type="ECO:0000256" key="3">
    <source>
        <dbReference type="ARBA" id="ARBA00022679"/>
    </source>
</evidence>
<evidence type="ECO:0000256" key="7">
    <source>
        <dbReference type="PIRSR" id="PIRSR600715-1"/>
    </source>
</evidence>
<comment type="subcellular location">
    <subcellularLocation>
        <location evidence="1">Cell membrane</location>
        <topology evidence="1">Multi-pass membrane protein</topology>
    </subcellularLocation>
</comment>
<keyword evidence="7" id="KW-0460">Magnesium</keyword>
<sequence length="359" mass="40286">MKTIIVLLSYALLSLLITLLITPILKKTAIRINLVDQPNHRKVHQTAIPLVGGIAVFFSSFIVILAAAHQNSFRPYLTIFSASFILLIVGIIDDKRDLNAKLKLAIQLLLALLICLDGTRITSLYGLFGIYSISSWVQYLLTIVVITGVVNAFNLMDGVDGLVGSLSMIGFLSLFFTSLYFGTYNLSLLSIIFMGSTIGFLYHNLSRSKIFMGDSGSLSLGFLLVTFGIHFLQHETLNPKWNPLYPFLLLLAFFSIPVFDSLRVYMGRIKKGNSPFKADKSHLHHLLLGSGLTHKKTTLSIALFCLFFLGLGFGLVNYFSTTIILFFTLLAFWLIIRFLLMINKLQKWKSILKKLEKEQ</sequence>
<dbReference type="GO" id="GO:0009103">
    <property type="term" value="P:lipopolysaccharide biosynthetic process"/>
    <property type="evidence" value="ECO:0007669"/>
    <property type="project" value="TreeGrafter"/>
</dbReference>
<reference evidence="9 10" key="1">
    <citation type="submission" date="2016-06" db="EMBL/GenBank/DDBJ databases">
        <title>Draft genome sequence of Flavobacterium succinicans strain DD5b.</title>
        <authorList>
            <person name="Poehlein A."/>
            <person name="Daniel R."/>
            <person name="Simeonova D.D."/>
        </authorList>
    </citation>
    <scope>NUCLEOTIDE SEQUENCE [LARGE SCALE GENOMIC DNA]</scope>
    <source>
        <strain evidence="9 10">DD5b</strain>
    </source>
</reference>
<feature type="transmembrane region" description="Helical" evidence="8">
    <location>
        <begin position="297"/>
        <end position="316"/>
    </location>
</feature>
<dbReference type="AlphaFoldDB" id="A0A199XRY0"/>
<feature type="transmembrane region" description="Helical" evidence="8">
    <location>
        <begin position="73"/>
        <end position="92"/>
    </location>
</feature>
<dbReference type="PANTHER" id="PTHR22926">
    <property type="entry name" value="PHOSPHO-N-ACETYLMURAMOYL-PENTAPEPTIDE-TRANSFERASE"/>
    <property type="match status" value="1"/>
</dbReference>
<evidence type="ECO:0000313" key="9">
    <source>
        <dbReference type="EMBL" id="OAZ04011.1"/>
    </source>
</evidence>
<accession>A0A199XRY0</accession>
<keyword evidence="4 8" id="KW-0812">Transmembrane</keyword>
<keyword evidence="6 8" id="KW-0472">Membrane</keyword>
<dbReference type="Pfam" id="PF00953">
    <property type="entry name" value="Glycos_transf_4"/>
    <property type="match status" value="1"/>
</dbReference>
<evidence type="ECO:0000256" key="4">
    <source>
        <dbReference type="ARBA" id="ARBA00022692"/>
    </source>
</evidence>
<evidence type="ECO:0000256" key="2">
    <source>
        <dbReference type="ARBA" id="ARBA00022475"/>
    </source>
</evidence>
<keyword evidence="10" id="KW-1185">Reference proteome</keyword>
<proteinExistence type="predicted"/>
<keyword evidence="2" id="KW-1003">Cell membrane</keyword>
<dbReference type="GO" id="GO:0036380">
    <property type="term" value="F:UDP-N-acetylglucosamine-undecaprenyl-phosphate N-acetylglucosaminephosphotransferase activity"/>
    <property type="evidence" value="ECO:0007669"/>
    <property type="project" value="UniProtKB-EC"/>
</dbReference>
<feature type="transmembrane region" description="Helical" evidence="8">
    <location>
        <begin position="162"/>
        <end position="180"/>
    </location>
</feature>
<dbReference type="RefSeq" id="WP_064715501.1">
    <property type="nucleotide sequence ID" value="NZ_JMTM01000046.1"/>
</dbReference>
<feature type="transmembrane region" description="Helical" evidence="8">
    <location>
        <begin position="322"/>
        <end position="340"/>
    </location>
</feature>
<dbReference type="GO" id="GO:0071555">
    <property type="term" value="P:cell wall organization"/>
    <property type="evidence" value="ECO:0007669"/>
    <property type="project" value="TreeGrafter"/>
</dbReference>
<dbReference type="GO" id="GO:0044038">
    <property type="term" value="P:cell wall macromolecule biosynthetic process"/>
    <property type="evidence" value="ECO:0007669"/>
    <property type="project" value="TreeGrafter"/>
</dbReference>
<comment type="cofactor">
    <cofactor evidence="7">
        <name>Mg(2+)</name>
        <dbReference type="ChEBI" id="CHEBI:18420"/>
    </cofactor>
</comment>
<keyword evidence="7" id="KW-0479">Metal-binding</keyword>
<feature type="binding site" evidence="7">
    <location>
        <position position="214"/>
    </location>
    <ligand>
        <name>Mg(2+)</name>
        <dbReference type="ChEBI" id="CHEBI:18420"/>
    </ligand>
</feature>
<comment type="caution">
    <text evidence="9">The sequence shown here is derived from an EMBL/GenBank/DDBJ whole genome shotgun (WGS) entry which is preliminary data.</text>
</comment>
<evidence type="ECO:0000256" key="8">
    <source>
        <dbReference type="SAM" id="Phobius"/>
    </source>
</evidence>
<feature type="transmembrane region" description="Helical" evidence="8">
    <location>
        <begin position="244"/>
        <end position="262"/>
    </location>
</feature>
<dbReference type="EC" id="2.7.8.33" evidence="9"/>
<keyword evidence="5 8" id="KW-1133">Transmembrane helix</keyword>
<evidence type="ECO:0000256" key="6">
    <source>
        <dbReference type="ARBA" id="ARBA00023136"/>
    </source>
</evidence>
<evidence type="ECO:0000256" key="5">
    <source>
        <dbReference type="ARBA" id="ARBA00022989"/>
    </source>
</evidence>
<feature type="transmembrane region" description="Helical" evidence="8">
    <location>
        <begin position="104"/>
        <end position="130"/>
    </location>
</feature>
<dbReference type="Proteomes" id="UP000093807">
    <property type="component" value="Unassembled WGS sequence"/>
</dbReference>